<accession>A0ABY4HYA6</accession>
<dbReference type="RefSeq" id="WP_247810335.1">
    <property type="nucleotide sequence ID" value="NZ_CP095855.1"/>
</dbReference>
<dbReference type="NCBIfam" id="TIGR04056">
    <property type="entry name" value="OMP_RagA_SusC"/>
    <property type="match status" value="1"/>
</dbReference>
<keyword evidence="1" id="KW-0472">Membrane</keyword>
<keyword evidence="1" id="KW-0998">Cell outer membrane</keyword>
<dbReference type="Gene3D" id="2.170.130.10">
    <property type="entry name" value="TonB-dependent receptor, plug domain"/>
    <property type="match status" value="1"/>
</dbReference>
<dbReference type="InterPro" id="IPR008969">
    <property type="entry name" value="CarboxyPept-like_regulatory"/>
</dbReference>
<keyword evidence="1" id="KW-1134">Transmembrane beta strand</keyword>
<comment type="subcellular location">
    <subcellularLocation>
        <location evidence="1">Cell outer membrane</location>
        <topology evidence="1">Multi-pass membrane protein</topology>
    </subcellularLocation>
</comment>
<name>A0ABY4HYA6_CHIFI</name>
<dbReference type="Pfam" id="PF07715">
    <property type="entry name" value="Plug"/>
    <property type="match status" value="1"/>
</dbReference>
<evidence type="ECO:0000313" key="4">
    <source>
        <dbReference type="Proteomes" id="UP000830198"/>
    </source>
</evidence>
<sequence>MRKTVFITLILTSWLFFYADAQKINLTFNNAPLAEVMNALDPWGYDYYPDTTLTIATRLISGHFVNEDIEKILAKVMEGQPFNWKLYGTDIILKYKGLRSGGLSGQRTGTQATVNISGTVRGGSDERLIGATVQLKEIPGRATKTDGNGNFVLEGVPPKGTMIVSHLGFETVEMGYEKRTLFNITLIPKLEVLKEQKVTLPRGYYSVFKLFNTGAVSLINGNEISAQPVGDILMAMESRATGVYVAQNSGIPGASVNVNIRGINSMANGNSPLYVIDGVPFNLPALSQTPNAPGTFSIFTVLRPEDVESITILKDADATAIYGSRGANGVILITTKKTVNTRTKIDVNVYTGFNQVAGKLKLMNTADYLQLRREAVKNDQTTPRSDDYDINGSWDTSGYTDWEKYLAGKIAKLTTAQIGISAGNEQTQFRIVGKYRHEESVYHPGDFFNRVRSFGGSIYHQSLNKKFLMKLGADYSYLKYVLPQTDFYKNAFMSPNAPAALNPDGKLNWPKDMDMFLNPAAESLKTSETTIRNLMGYFQASYRLVEGLQLINNFGYISTELSERAITPSSSFNPITQNTVQNRLNQSAFNEVMTWHYEPQVNYSKIFNGLHNLEVTAGATFQQSINNRTRLDALGFDNDDMITNVAAGKLLTGRQDNSKYVYNALFARVGYRYNDKYLLNLTGRRDGSSRLSPGKRFGNFGAIGAAWIFTEEEFMKKLLPLLTFGKIRASYGITGNDQIQDYQYVNRYMVGAGMGGNGGLVPVQLTNNAFGWEVIKKSQIGLELGLRSQIFIDAMYYLHRTTNQLVAYAIPATTGYSSITTNIPAKVENNGFELELHSQNIRMHNFSWQTNFNISFPKNRLLSYPNFPASDYALKYALDMPLSIRYLYDYNRVDPTTGLYTFHQHQEDNVLNRYDKVPTFIGQHFFGGLGNTLSYKGWNLDLFFQFVKQTGYLPGGLTSPGRNLYGGANQPARYTNRWRKPGDIARYQRASASDAAALLAAEQYEQSDATITDASFIRLKNVCLSYTLPNRILRKLKVQNARFYMQGQNLFIITGYEGADPETSHYGLPPSLPPMRTMVTGLQITF</sequence>
<keyword evidence="1" id="KW-0813">Transport</keyword>
<feature type="domain" description="TonB-dependent receptor plug" evidence="2">
    <location>
        <begin position="213"/>
        <end position="330"/>
    </location>
</feature>
<dbReference type="InterPro" id="IPR012910">
    <property type="entry name" value="Plug_dom"/>
</dbReference>
<dbReference type="InterPro" id="IPR023997">
    <property type="entry name" value="TonB-dep_OMP_SusC/RagA_CS"/>
</dbReference>
<dbReference type="SUPFAM" id="SSF56935">
    <property type="entry name" value="Porins"/>
    <property type="match status" value="1"/>
</dbReference>
<dbReference type="EMBL" id="CP095855">
    <property type="protein sequence ID" value="UPK67994.1"/>
    <property type="molecule type" value="Genomic_DNA"/>
</dbReference>
<comment type="similarity">
    <text evidence="1">Belongs to the TonB-dependent receptor family.</text>
</comment>
<proteinExistence type="inferred from homology"/>
<gene>
    <name evidence="3" type="ORF">MYF79_23870</name>
</gene>
<keyword evidence="4" id="KW-1185">Reference proteome</keyword>
<dbReference type="InterPro" id="IPR039426">
    <property type="entry name" value="TonB-dep_rcpt-like"/>
</dbReference>
<dbReference type="InterPro" id="IPR023996">
    <property type="entry name" value="TonB-dep_OMP_SusC/RagA"/>
</dbReference>
<protein>
    <submittedName>
        <fullName evidence="3">SusC/RagA family TonB-linked outer membrane protein</fullName>
    </submittedName>
</protein>
<dbReference type="NCBIfam" id="TIGR04057">
    <property type="entry name" value="SusC_RagA_signa"/>
    <property type="match status" value="1"/>
</dbReference>
<dbReference type="Gene3D" id="2.60.40.1120">
    <property type="entry name" value="Carboxypeptidase-like, regulatory domain"/>
    <property type="match status" value="1"/>
</dbReference>
<keyword evidence="1" id="KW-0812">Transmembrane</keyword>
<dbReference type="PROSITE" id="PS52016">
    <property type="entry name" value="TONB_DEPENDENT_REC_3"/>
    <property type="match status" value="1"/>
</dbReference>
<reference evidence="3 4" key="1">
    <citation type="submission" date="2022-04" db="EMBL/GenBank/DDBJ databases">
        <title>The arsenic-methylating capacity of Chitinophaga filiformis YT5 during chitin decomposition.</title>
        <authorList>
            <person name="Chen G."/>
            <person name="Liang Y."/>
        </authorList>
    </citation>
    <scope>NUCLEOTIDE SEQUENCE [LARGE SCALE GENOMIC DNA]</scope>
    <source>
        <strain evidence="3 4">YT5</strain>
    </source>
</reference>
<dbReference type="InterPro" id="IPR037066">
    <property type="entry name" value="Plug_dom_sf"/>
</dbReference>
<evidence type="ECO:0000256" key="1">
    <source>
        <dbReference type="PROSITE-ProRule" id="PRU01360"/>
    </source>
</evidence>
<evidence type="ECO:0000313" key="3">
    <source>
        <dbReference type="EMBL" id="UPK67994.1"/>
    </source>
</evidence>
<evidence type="ECO:0000259" key="2">
    <source>
        <dbReference type="Pfam" id="PF07715"/>
    </source>
</evidence>
<dbReference type="Proteomes" id="UP000830198">
    <property type="component" value="Chromosome"/>
</dbReference>
<organism evidence="3 4">
    <name type="scientific">Chitinophaga filiformis</name>
    <name type="common">Myxococcus filiformis</name>
    <name type="synonym">Flexibacter filiformis</name>
    <dbReference type="NCBI Taxonomy" id="104663"/>
    <lineage>
        <taxon>Bacteria</taxon>
        <taxon>Pseudomonadati</taxon>
        <taxon>Bacteroidota</taxon>
        <taxon>Chitinophagia</taxon>
        <taxon>Chitinophagales</taxon>
        <taxon>Chitinophagaceae</taxon>
        <taxon>Chitinophaga</taxon>
    </lineage>
</organism>
<dbReference type="SUPFAM" id="SSF49464">
    <property type="entry name" value="Carboxypeptidase regulatory domain-like"/>
    <property type="match status" value="1"/>
</dbReference>
<dbReference type="Pfam" id="PF13620">
    <property type="entry name" value="CarboxypepD_reg"/>
    <property type="match status" value="1"/>
</dbReference>